<evidence type="ECO:0000313" key="9">
    <source>
        <dbReference type="Proteomes" id="UP000886817"/>
    </source>
</evidence>
<dbReference type="GO" id="GO:0008658">
    <property type="term" value="F:penicillin binding"/>
    <property type="evidence" value="ECO:0007669"/>
    <property type="project" value="InterPro"/>
</dbReference>
<dbReference type="PANTHER" id="PTHR30627:SF25">
    <property type="entry name" value="PENICILLIN-BINDING PROTEIN 3"/>
    <property type="match status" value="1"/>
</dbReference>
<evidence type="ECO:0000256" key="2">
    <source>
        <dbReference type="ARBA" id="ARBA00007171"/>
    </source>
</evidence>
<dbReference type="InterPro" id="IPR005311">
    <property type="entry name" value="PBP_dimer"/>
</dbReference>
<evidence type="ECO:0000256" key="1">
    <source>
        <dbReference type="ARBA" id="ARBA00004370"/>
    </source>
</evidence>
<dbReference type="InterPro" id="IPR001460">
    <property type="entry name" value="PCN-bd_Tpept"/>
</dbReference>
<accession>A0A9D1WHU2</accession>
<organism evidence="8 9">
    <name type="scientific">Candidatus Blautia gallistercoris</name>
    <dbReference type="NCBI Taxonomy" id="2838490"/>
    <lineage>
        <taxon>Bacteria</taxon>
        <taxon>Bacillati</taxon>
        <taxon>Bacillota</taxon>
        <taxon>Clostridia</taxon>
        <taxon>Lachnospirales</taxon>
        <taxon>Lachnospiraceae</taxon>
        <taxon>Blautia</taxon>
    </lineage>
</organism>
<dbReference type="Gene3D" id="3.90.1310.10">
    <property type="entry name" value="Penicillin-binding protein 2a (Domain 2)"/>
    <property type="match status" value="1"/>
</dbReference>
<dbReference type="Gene3D" id="3.30.1390.30">
    <property type="entry name" value="Penicillin-binding protein 2a, domain 3"/>
    <property type="match status" value="1"/>
</dbReference>
<dbReference type="PANTHER" id="PTHR30627">
    <property type="entry name" value="PEPTIDOGLYCAN D,D-TRANSPEPTIDASE"/>
    <property type="match status" value="1"/>
</dbReference>
<dbReference type="GO" id="GO:0071972">
    <property type="term" value="F:peptidoglycan L,D-transpeptidase activity"/>
    <property type="evidence" value="ECO:0007669"/>
    <property type="project" value="TreeGrafter"/>
</dbReference>
<feature type="transmembrane region" description="Helical" evidence="4">
    <location>
        <begin position="7"/>
        <end position="27"/>
    </location>
</feature>
<evidence type="ECO:0000259" key="5">
    <source>
        <dbReference type="Pfam" id="PF00905"/>
    </source>
</evidence>
<comment type="subcellular location">
    <subcellularLocation>
        <location evidence="1">Membrane</location>
    </subcellularLocation>
</comment>
<evidence type="ECO:0000313" key="8">
    <source>
        <dbReference type="EMBL" id="HIX59313.1"/>
    </source>
</evidence>
<dbReference type="Pfam" id="PF05223">
    <property type="entry name" value="MecA_N"/>
    <property type="match status" value="1"/>
</dbReference>
<dbReference type="InterPro" id="IPR012338">
    <property type="entry name" value="Beta-lactam/transpept-like"/>
</dbReference>
<comment type="similarity">
    <text evidence="2">Belongs to the transpeptidase family.</text>
</comment>
<evidence type="ECO:0000256" key="3">
    <source>
        <dbReference type="ARBA" id="ARBA00023136"/>
    </source>
</evidence>
<evidence type="ECO:0000256" key="4">
    <source>
        <dbReference type="SAM" id="Phobius"/>
    </source>
</evidence>
<keyword evidence="3 4" id="KW-0472">Membrane</keyword>
<dbReference type="Pfam" id="PF03717">
    <property type="entry name" value="PBP_dimer"/>
    <property type="match status" value="1"/>
</dbReference>
<dbReference type="InterPro" id="IPR032710">
    <property type="entry name" value="NTF2-like_dom_sf"/>
</dbReference>
<feature type="domain" description="Penicillin-binding protein transpeptidase" evidence="5">
    <location>
        <begin position="364"/>
        <end position="669"/>
    </location>
</feature>
<dbReference type="GO" id="GO:0071555">
    <property type="term" value="P:cell wall organization"/>
    <property type="evidence" value="ECO:0007669"/>
    <property type="project" value="TreeGrafter"/>
</dbReference>
<feature type="domain" description="NTF2-like N-terminal transpeptidase" evidence="7">
    <location>
        <begin position="32"/>
        <end position="142"/>
    </location>
</feature>
<dbReference type="Proteomes" id="UP000886817">
    <property type="component" value="Unassembled WGS sequence"/>
</dbReference>
<dbReference type="Pfam" id="PF00905">
    <property type="entry name" value="Transpeptidase"/>
    <property type="match status" value="1"/>
</dbReference>
<sequence length="693" mass="75572">MKRKQIIAAAAGLVCLGGAGVLLYLHFSQERAGKALLTYMSYIEEQDYDAMYEMLDEESQSLHTREDFVTRNQNIYEGIEAENIEITIAEEQPDSRWISYTTVMNTAAGEISFENSALFHREGLRYKLQWEDYLIFPELTAEDKVRVETLSASRGDILTSDGKALAAQGTVSSVGLVPGKMSEDPRQDLEKLADLLEVSVESIEQSLQASWVTEDSFVPVKKIKKDDSVSMALLGGEMTSSLEQELLEIPGVLITDAEDRIYPMGEAAAHLVGYVQGITAEELEEREGQGYTSTSVLGKSGLERVYEDRLKGTDGCRIYIADKKGNEKAAIALKVKKDGEDIVTTIDSSLQQSLYEQYQEDNSCSVAINPRTGAVLALVSTPSYDSSDFSLGMSQAKWDSLNNDEDLPLTSRFQSSLVPGSSFKPVTAGIGLTTGTLDAQADMGYSGLRWQKDESWGEYYVTTLHEYSGGANLRNALVYSDNIYFAKAALQIGEDTFTGQLDKLGFGQEMPFDLSLATSTWSNSEAMESEIQLADSGYGQGQILVNPIHLASIYSAFVNDGNMILPCLEQQDAVGEVWIEGAFSPEAAAVIREDLVQVIADSSGTGYGAYRDDIVLAGKTGTAEIKMSQEDTSGTELGWFAVFTPEAADEDSLLLVTMVEDVKGRQGSGYVVDHTRQVLDGYLPGTGLGLNRG</sequence>
<evidence type="ECO:0000259" key="6">
    <source>
        <dbReference type="Pfam" id="PF03717"/>
    </source>
</evidence>
<keyword evidence="4" id="KW-1133">Transmembrane helix</keyword>
<dbReference type="SUPFAM" id="SSF56601">
    <property type="entry name" value="beta-lactamase/transpeptidase-like"/>
    <property type="match status" value="1"/>
</dbReference>
<dbReference type="Gene3D" id="3.40.710.10">
    <property type="entry name" value="DD-peptidase/beta-lactamase superfamily"/>
    <property type="match status" value="1"/>
</dbReference>
<dbReference type="SUPFAM" id="SSF54427">
    <property type="entry name" value="NTF2-like"/>
    <property type="match status" value="1"/>
</dbReference>
<feature type="domain" description="Penicillin-binding protein dimerisation" evidence="6">
    <location>
        <begin position="150"/>
        <end position="328"/>
    </location>
</feature>
<dbReference type="InterPro" id="IPR007887">
    <property type="entry name" value="MecA_N"/>
</dbReference>
<dbReference type="EMBL" id="DXEX01000139">
    <property type="protein sequence ID" value="HIX59313.1"/>
    <property type="molecule type" value="Genomic_DNA"/>
</dbReference>
<evidence type="ECO:0000259" key="7">
    <source>
        <dbReference type="Pfam" id="PF05223"/>
    </source>
</evidence>
<dbReference type="AlphaFoldDB" id="A0A9D1WHU2"/>
<dbReference type="Gene3D" id="3.10.450.100">
    <property type="entry name" value="NTF2-like, domain 1"/>
    <property type="match status" value="1"/>
</dbReference>
<name>A0A9D1WHU2_9FIRM</name>
<reference evidence="8" key="2">
    <citation type="submission" date="2021-04" db="EMBL/GenBank/DDBJ databases">
        <authorList>
            <person name="Gilroy R."/>
        </authorList>
    </citation>
    <scope>NUCLEOTIDE SEQUENCE</scope>
    <source>
        <strain evidence="8">ChiSjej1B19-8411</strain>
    </source>
</reference>
<dbReference type="InterPro" id="IPR050515">
    <property type="entry name" value="Beta-lactam/transpept"/>
</dbReference>
<reference evidence="8" key="1">
    <citation type="journal article" date="2021" name="PeerJ">
        <title>Extensive microbial diversity within the chicken gut microbiome revealed by metagenomics and culture.</title>
        <authorList>
            <person name="Gilroy R."/>
            <person name="Ravi A."/>
            <person name="Getino M."/>
            <person name="Pursley I."/>
            <person name="Horton D.L."/>
            <person name="Alikhan N.F."/>
            <person name="Baker D."/>
            <person name="Gharbi K."/>
            <person name="Hall N."/>
            <person name="Watson M."/>
            <person name="Adriaenssens E.M."/>
            <person name="Foster-Nyarko E."/>
            <person name="Jarju S."/>
            <person name="Secka A."/>
            <person name="Antonio M."/>
            <person name="Oren A."/>
            <person name="Chaudhuri R.R."/>
            <person name="La Ragione R."/>
            <person name="Hildebrand F."/>
            <person name="Pallen M.J."/>
        </authorList>
    </citation>
    <scope>NUCLEOTIDE SEQUENCE</scope>
    <source>
        <strain evidence="8">ChiSjej1B19-8411</strain>
    </source>
</reference>
<proteinExistence type="inferred from homology"/>
<protein>
    <submittedName>
        <fullName evidence="8">Penicillin-binding transpeptidase domain-containing protein</fullName>
    </submittedName>
</protein>
<dbReference type="SUPFAM" id="SSF56519">
    <property type="entry name" value="Penicillin binding protein dimerisation domain"/>
    <property type="match status" value="1"/>
</dbReference>
<keyword evidence="4" id="KW-0812">Transmembrane</keyword>
<dbReference type="GO" id="GO:0005886">
    <property type="term" value="C:plasma membrane"/>
    <property type="evidence" value="ECO:0007669"/>
    <property type="project" value="TreeGrafter"/>
</dbReference>
<dbReference type="GO" id="GO:0046677">
    <property type="term" value="P:response to antibiotic"/>
    <property type="evidence" value="ECO:0007669"/>
    <property type="project" value="InterPro"/>
</dbReference>
<dbReference type="InterPro" id="IPR036138">
    <property type="entry name" value="PBP_dimer_sf"/>
</dbReference>
<comment type="caution">
    <text evidence="8">The sequence shown here is derived from an EMBL/GenBank/DDBJ whole genome shotgun (WGS) entry which is preliminary data.</text>
</comment>
<gene>
    <name evidence="8" type="ORF">IAA45_06300</name>
</gene>